<dbReference type="RefSeq" id="WP_035313472.1">
    <property type="nucleotide sequence ID" value="NZ_AODH01000010.1"/>
</dbReference>
<reference evidence="3 4" key="1">
    <citation type="submission" date="2012-12" db="EMBL/GenBank/DDBJ databases">
        <title>Novel taxa of Listeriaceae from agricultural environments in the United States.</title>
        <authorList>
            <person name="den Bakker H.C."/>
            <person name="Allred A."/>
            <person name="Warchocki S."/>
            <person name="Wright E.M."/>
            <person name="Burrell A."/>
            <person name="Nightingale K.K."/>
            <person name="Kephart D."/>
            <person name="Wiedmann M."/>
        </authorList>
    </citation>
    <scope>NUCLEOTIDE SEQUENCE [LARGE SCALE GENOMIC DNA]</scope>
    <source>
        <strain evidence="3 4">FSL F6-1037</strain>
    </source>
</reference>
<dbReference type="Pfam" id="PF09382">
    <property type="entry name" value="RQC"/>
    <property type="match status" value="1"/>
</dbReference>
<dbReference type="STRING" id="1265861.BCAMP_03045"/>
<evidence type="ECO:0000313" key="4">
    <source>
        <dbReference type="Proteomes" id="UP000019243"/>
    </source>
</evidence>
<feature type="domain" description="RQC" evidence="1">
    <location>
        <begin position="2"/>
        <end position="87"/>
    </location>
</feature>
<evidence type="ECO:0008006" key="5">
    <source>
        <dbReference type="Google" id="ProtNLM"/>
    </source>
</evidence>
<dbReference type="InterPro" id="IPR036388">
    <property type="entry name" value="WH-like_DNA-bd_sf"/>
</dbReference>
<proteinExistence type="predicted"/>
<dbReference type="GO" id="GO:0006260">
    <property type="term" value="P:DNA replication"/>
    <property type="evidence" value="ECO:0007669"/>
    <property type="project" value="InterPro"/>
</dbReference>
<dbReference type="GO" id="GO:0006281">
    <property type="term" value="P:DNA repair"/>
    <property type="evidence" value="ECO:0007669"/>
    <property type="project" value="InterPro"/>
</dbReference>
<comment type="caution">
    <text evidence="3">The sequence shown here is derived from an EMBL/GenBank/DDBJ whole genome shotgun (WGS) entry which is preliminary data.</text>
</comment>
<accession>W7D0V9</accession>
<protein>
    <recommendedName>
        <fullName evidence="5">Helicase Helix-turn-helix domain-containing protein</fullName>
    </recommendedName>
</protein>
<dbReference type="OrthoDB" id="2354672at2"/>
<feature type="domain" description="Helicase Helix-turn-helix" evidence="2">
    <location>
        <begin position="253"/>
        <end position="337"/>
    </location>
</feature>
<dbReference type="Proteomes" id="UP000019243">
    <property type="component" value="Unassembled WGS sequence"/>
</dbReference>
<sequence length="345" mass="39475">MTDYERLILDLVRQLNGSKKRRQVTDILQGNKTSQNMIDIYLHRILPFFGVLENEHFMTLKTIIQQLLETGTLIEREDGRLQLTDKGLSAVSDFTLQTNYRHLNGWRWHRRLPLFAMALQLTTQMTANAHQEIAHYFPIVRDTSVQVYCKQWWLKAASGDKTALAKSYHDELMSLLETIEIAPNVIVDRLTGGPIIGLTAEQSAQKQHIPTERCNLQWLAGLSEMMDLLERYPKSWPLLAQLVPIRALQLTESAQQTHQLLLAGVPVREIEPRRRLQQSTIVDHFVQLIGLQILPLERFVSAANIAYFKLNQQRATSLKAARDFVPALGYDTLKLCLVSEGGYHA</sequence>
<dbReference type="GO" id="GO:0043138">
    <property type="term" value="F:3'-5' DNA helicase activity"/>
    <property type="evidence" value="ECO:0007669"/>
    <property type="project" value="InterPro"/>
</dbReference>
<gene>
    <name evidence="3" type="ORF">BCAMP_03045</name>
</gene>
<name>W7D0V9_9LIST</name>
<keyword evidence="4" id="KW-1185">Reference proteome</keyword>
<dbReference type="InterPro" id="IPR018982">
    <property type="entry name" value="RQC_domain"/>
</dbReference>
<evidence type="ECO:0000313" key="3">
    <source>
        <dbReference type="EMBL" id="EUJ41621.1"/>
    </source>
</evidence>
<dbReference type="Gene3D" id="1.10.10.10">
    <property type="entry name" value="Winged helix-like DNA-binding domain superfamily/Winged helix DNA-binding domain"/>
    <property type="match status" value="1"/>
</dbReference>
<evidence type="ECO:0000259" key="1">
    <source>
        <dbReference type="Pfam" id="PF09382"/>
    </source>
</evidence>
<dbReference type="InterPro" id="IPR029491">
    <property type="entry name" value="Helicase_HTH"/>
</dbReference>
<dbReference type="AlphaFoldDB" id="W7D0V9"/>
<organism evidence="3 4">
    <name type="scientific">Brochothrix campestris FSL F6-1037</name>
    <dbReference type="NCBI Taxonomy" id="1265861"/>
    <lineage>
        <taxon>Bacteria</taxon>
        <taxon>Bacillati</taxon>
        <taxon>Bacillota</taxon>
        <taxon>Bacilli</taxon>
        <taxon>Bacillales</taxon>
        <taxon>Listeriaceae</taxon>
        <taxon>Brochothrix</taxon>
    </lineage>
</organism>
<dbReference type="Pfam" id="PF14493">
    <property type="entry name" value="HTH_40"/>
    <property type="match status" value="1"/>
</dbReference>
<dbReference type="EMBL" id="AODH01000010">
    <property type="protein sequence ID" value="EUJ41621.1"/>
    <property type="molecule type" value="Genomic_DNA"/>
</dbReference>
<evidence type="ECO:0000259" key="2">
    <source>
        <dbReference type="Pfam" id="PF14493"/>
    </source>
</evidence>